<name>A0A9Q1BSA5_HOLLE</name>
<dbReference type="Proteomes" id="UP001152320">
    <property type="component" value="Chromosome 12"/>
</dbReference>
<dbReference type="PANTHER" id="PTHR43157">
    <property type="entry name" value="PHOSPHATIDYLINOSITOL-GLYCAN BIOSYNTHESIS CLASS F PROTEIN-RELATED"/>
    <property type="match status" value="1"/>
</dbReference>
<protein>
    <submittedName>
        <fullName evidence="2">Short-chain dehydrogenase TIC 32, chloroplastic</fullName>
    </submittedName>
</protein>
<dbReference type="InterPro" id="IPR036291">
    <property type="entry name" value="NAD(P)-bd_dom_sf"/>
</dbReference>
<sequence length="341" mass="38591">MSTPLDLSKRFLQLLFFYSGIGYETAKKIAQLGGRVILACRSEERAKSAIENMKKDTREKFANMKKKQYYMLLLFNQESAGEVPELNIEFMQLDLASFESTIEFARRYKDRGLPLHVLICNAGLLGPDDRTMTADGFELHFQVNYLSHFLLTLLLLPLLKESAPNCRIINVSSEAHKWSEFKLDNIQGQKAYGVNKFYGNSKLYQVMNMHSLSKKLEGQRISVFSLHPGFVETEIFRERTGCNAACIGCCLAVASKDPESGARTSLIAALDPKYDDKTALYFMAGKPANSTNLSRNTDKQDILWTYSLQCLKKNLNDVILQNIGEKLESIKELGDDTMTKE</sequence>
<evidence type="ECO:0000313" key="3">
    <source>
        <dbReference type="Proteomes" id="UP001152320"/>
    </source>
</evidence>
<comment type="caution">
    <text evidence="2">The sequence shown here is derived from an EMBL/GenBank/DDBJ whole genome shotgun (WGS) entry which is preliminary data.</text>
</comment>
<dbReference type="EMBL" id="JAIZAY010000012">
    <property type="protein sequence ID" value="KAJ8031749.1"/>
    <property type="molecule type" value="Genomic_DNA"/>
</dbReference>
<dbReference type="InterPro" id="IPR002347">
    <property type="entry name" value="SDR_fam"/>
</dbReference>
<keyword evidence="3" id="KW-1185">Reference proteome</keyword>
<reference evidence="2" key="1">
    <citation type="submission" date="2021-10" db="EMBL/GenBank/DDBJ databases">
        <title>Tropical sea cucumber genome reveals ecological adaptation and Cuvierian tubules defense mechanism.</title>
        <authorList>
            <person name="Chen T."/>
        </authorList>
    </citation>
    <scope>NUCLEOTIDE SEQUENCE</scope>
    <source>
        <strain evidence="2">Nanhai2018</strain>
        <tissue evidence="2">Muscle</tissue>
    </source>
</reference>
<dbReference type="GO" id="GO:0016491">
    <property type="term" value="F:oxidoreductase activity"/>
    <property type="evidence" value="ECO:0007669"/>
    <property type="project" value="UniProtKB-KW"/>
</dbReference>
<dbReference type="Pfam" id="PF00106">
    <property type="entry name" value="adh_short"/>
    <property type="match status" value="1"/>
</dbReference>
<organism evidence="2 3">
    <name type="scientific">Holothuria leucospilota</name>
    <name type="common">Black long sea cucumber</name>
    <name type="synonym">Mertensiothuria leucospilota</name>
    <dbReference type="NCBI Taxonomy" id="206669"/>
    <lineage>
        <taxon>Eukaryota</taxon>
        <taxon>Metazoa</taxon>
        <taxon>Echinodermata</taxon>
        <taxon>Eleutherozoa</taxon>
        <taxon>Echinozoa</taxon>
        <taxon>Holothuroidea</taxon>
        <taxon>Aspidochirotacea</taxon>
        <taxon>Aspidochirotida</taxon>
        <taxon>Holothuriidae</taxon>
        <taxon>Holothuria</taxon>
    </lineage>
</organism>
<dbReference type="PANTHER" id="PTHR43157:SF31">
    <property type="entry name" value="PHOSPHATIDYLINOSITOL-GLYCAN BIOSYNTHESIS CLASS F PROTEIN"/>
    <property type="match status" value="1"/>
</dbReference>
<evidence type="ECO:0000256" key="1">
    <source>
        <dbReference type="ARBA" id="ARBA00023002"/>
    </source>
</evidence>
<dbReference type="Gene3D" id="3.40.50.720">
    <property type="entry name" value="NAD(P)-binding Rossmann-like Domain"/>
    <property type="match status" value="1"/>
</dbReference>
<dbReference type="AlphaFoldDB" id="A0A9Q1BSA5"/>
<keyword evidence="1" id="KW-0560">Oxidoreductase</keyword>
<proteinExistence type="predicted"/>
<evidence type="ECO:0000313" key="2">
    <source>
        <dbReference type="EMBL" id="KAJ8031749.1"/>
    </source>
</evidence>
<dbReference type="OrthoDB" id="191139at2759"/>
<gene>
    <name evidence="2" type="ORF">HOLleu_25050</name>
</gene>
<accession>A0A9Q1BSA5</accession>
<dbReference type="SUPFAM" id="SSF51735">
    <property type="entry name" value="NAD(P)-binding Rossmann-fold domains"/>
    <property type="match status" value="1"/>
</dbReference>